<evidence type="ECO:0000313" key="2">
    <source>
        <dbReference type="Proteomes" id="UP001489719"/>
    </source>
</evidence>
<sequence length="165" mass="18666">MVERSTRSARSSIAVRSSEEGTQNQDSRQGASSISWSTTFQSDRVNVQAPMSLNRMRQLIEEEALSAEQVQVLNARIRELTKGPVLKQKPKPSSEVSPRNACVRNAMGLVRLRRRPSYAASQTWLSWPYLRVLLRVVCVAFLVLFAWPSCFLFMLHVICPVRCLG</sequence>
<reference evidence="2" key="1">
    <citation type="journal article" date="2024" name="Front. Bioeng. Biotechnol.">
        <title>Genome-scale model development and genomic sequencing of the oleaginous clade Lipomyces.</title>
        <authorList>
            <person name="Czajka J.J."/>
            <person name="Han Y."/>
            <person name="Kim J."/>
            <person name="Mondo S.J."/>
            <person name="Hofstad B.A."/>
            <person name="Robles A."/>
            <person name="Haridas S."/>
            <person name="Riley R."/>
            <person name="LaButti K."/>
            <person name="Pangilinan J."/>
            <person name="Andreopoulos W."/>
            <person name="Lipzen A."/>
            <person name="Yan J."/>
            <person name="Wang M."/>
            <person name="Ng V."/>
            <person name="Grigoriev I.V."/>
            <person name="Spatafora J.W."/>
            <person name="Magnuson J.K."/>
            <person name="Baker S.E."/>
            <person name="Pomraning K.R."/>
        </authorList>
    </citation>
    <scope>NUCLEOTIDE SEQUENCE [LARGE SCALE GENOMIC DNA]</scope>
    <source>
        <strain evidence="2">CBS 10300</strain>
    </source>
</reference>
<dbReference type="EMBL" id="MU970202">
    <property type="protein sequence ID" value="KAK9319293.1"/>
    <property type="molecule type" value="Genomic_DNA"/>
</dbReference>
<gene>
    <name evidence="1" type="ORF">V1517DRAFT_333039</name>
</gene>
<name>A0ACC3TDU8_9ASCO</name>
<dbReference type="Proteomes" id="UP001489719">
    <property type="component" value="Unassembled WGS sequence"/>
</dbReference>
<comment type="caution">
    <text evidence="1">The sequence shown here is derived from an EMBL/GenBank/DDBJ whole genome shotgun (WGS) entry which is preliminary data.</text>
</comment>
<organism evidence="1 2">
    <name type="scientific">Lipomyces orientalis</name>
    <dbReference type="NCBI Taxonomy" id="1233043"/>
    <lineage>
        <taxon>Eukaryota</taxon>
        <taxon>Fungi</taxon>
        <taxon>Dikarya</taxon>
        <taxon>Ascomycota</taxon>
        <taxon>Saccharomycotina</taxon>
        <taxon>Lipomycetes</taxon>
        <taxon>Lipomycetales</taxon>
        <taxon>Lipomycetaceae</taxon>
        <taxon>Lipomyces</taxon>
    </lineage>
</organism>
<accession>A0ACC3TDU8</accession>
<keyword evidence="2" id="KW-1185">Reference proteome</keyword>
<evidence type="ECO:0000313" key="1">
    <source>
        <dbReference type="EMBL" id="KAK9319293.1"/>
    </source>
</evidence>
<proteinExistence type="predicted"/>
<protein>
    <submittedName>
        <fullName evidence="1">Uncharacterized protein</fullName>
    </submittedName>
</protein>